<evidence type="ECO:0000313" key="2">
    <source>
        <dbReference type="Proteomes" id="UP001229421"/>
    </source>
</evidence>
<keyword evidence="2" id="KW-1185">Reference proteome</keyword>
<evidence type="ECO:0000313" key="1">
    <source>
        <dbReference type="EMBL" id="KAK1436236.1"/>
    </source>
</evidence>
<dbReference type="Proteomes" id="UP001229421">
    <property type="component" value="Unassembled WGS sequence"/>
</dbReference>
<dbReference type="EMBL" id="JAUHHV010000001">
    <property type="protein sequence ID" value="KAK1436236.1"/>
    <property type="molecule type" value="Genomic_DNA"/>
</dbReference>
<sequence>MLISSDSLILVVAVERASKVMQVGFSIDVRLLVFNNLQEGAGKDHSFMYEVIIFDDGSKYWTKSVAFDFVRRKLTFVYTNVGTFHQVTYNFKVCYIRNLKVYVLAGLIKSQKRSDIGSCT</sequence>
<dbReference type="AlphaFoldDB" id="A0AAD8LBM8"/>
<reference evidence="1" key="1">
    <citation type="journal article" date="2023" name="bioRxiv">
        <title>Improved chromosome-level genome assembly for marigold (Tagetes erecta).</title>
        <authorList>
            <person name="Jiang F."/>
            <person name="Yuan L."/>
            <person name="Wang S."/>
            <person name="Wang H."/>
            <person name="Xu D."/>
            <person name="Wang A."/>
            <person name="Fan W."/>
        </authorList>
    </citation>
    <scope>NUCLEOTIDE SEQUENCE</scope>
    <source>
        <strain evidence="1">WSJ</strain>
        <tissue evidence="1">Leaf</tissue>
    </source>
</reference>
<proteinExistence type="predicted"/>
<accession>A0AAD8LBM8</accession>
<name>A0AAD8LBM8_TARER</name>
<comment type="caution">
    <text evidence="1">The sequence shown here is derived from an EMBL/GenBank/DDBJ whole genome shotgun (WGS) entry which is preliminary data.</text>
</comment>
<gene>
    <name evidence="1" type="ORF">QVD17_02015</name>
</gene>
<protein>
    <submittedName>
        <fullName evidence="1">Uncharacterized protein</fullName>
    </submittedName>
</protein>
<organism evidence="1 2">
    <name type="scientific">Tagetes erecta</name>
    <name type="common">African marigold</name>
    <dbReference type="NCBI Taxonomy" id="13708"/>
    <lineage>
        <taxon>Eukaryota</taxon>
        <taxon>Viridiplantae</taxon>
        <taxon>Streptophyta</taxon>
        <taxon>Embryophyta</taxon>
        <taxon>Tracheophyta</taxon>
        <taxon>Spermatophyta</taxon>
        <taxon>Magnoliopsida</taxon>
        <taxon>eudicotyledons</taxon>
        <taxon>Gunneridae</taxon>
        <taxon>Pentapetalae</taxon>
        <taxon>asterids</taxon>
        <taxon>campanulids</taxon>
        <taxon>Asterales</taxon>
        <taxon>Asteraceae</taxon>
        <taxon>Asteroideae</taxon>
        <taxon>Heliantheae alliance</taxon>
        <taxon>Tageteae</taxon>
        <taxon>Tagetes</taxon>
    </lineage>
</organism>